<protein>
    <recommendedName>
        <fullName evidence="3 5">Regulatory protein RecX</fullName>
    </recommendedName>
</protein>
<accession>A0ABX5NRB8</accession>
<dbReference type="EMBL" id="QJRY01000006">
    <property type="protein sequence ID" value="PYB71972.1"/>
    <property type="molecule type" value="Genomic_DNA"/>
</dbReference>
<comment type="caution">
    <text evidence="8">The sequence shown here is derived from an EMBL/GenBank/DDBJ whole genome shotgun (WGS) entry which is preliminary data.</text>
</comment>
<evidence type="ECO:0000313" key="9">
    <source>
        <dbReference type="Proteomes" id="UP000247536"/>
    </source>
</evidence>
<keyword evidence="4 5" id="KW-0963">Cytoplasm</keyword>
<dbReference type="Pfam" id="PF02631">
    <property type="entry name" value="RecX_HTH2"/>
    <property type="match status" value="1"/>
</dbReference>
<dbReference type="HAMAP" id="MF_01114">
    <property type="entry name" value="RecX"/>
    <property type="match status" value="1"/>
</dbReference>
<evidence type="ECO:0000313" key="8">
    <source>
        <dbReference type="EMBL" id="PYB71972.1"/>
    </source>
</evidence>
<evidence type="ECO:0000256" key="1">
    <source>
        <dbReference type="ARBA" id="ARBA00004496"/>
    </source>
</evidence>
<feature type="compositionally biased region" description="Basic and acidic residues" evidence="6">
    <location>
        <begin position="9"/>
        <end position="25"/>
    </location>
</feature>
<evidence type="ECO:0000256" key="2">
    <source>
        <dbReference type="ARBA" id="ARBA00009695"/>
    </source>
</evidence>
<dbReference type="RefSeq" id="WP_110792921.1">
    <property type="nucleotide sequence ID" value="NZ_QJRY01000006.1"/>
</dbReference>
<dbReference type="InterPro" id="IPR003783">
    <property type="entry name" value="Regulatory_RecX"/>
</dbReference>
<evidence type="ECO:0000256" key="4">
    <source>
        <dbReference type="ARBA" id="ARBA00022490"/>
    </source>
</evidence>
<name>A0ABX5NRB8_9HYPH</name>
<reference evidence="8 9" key="1">
    <citation type="submission" date="2018-06" db="EMBL/GenBank/DDBJ databases">
        <title>Rhizobium wuzhouense sp. nov., isolated from roots of Oryza officinalis.</title>
        <authorList>
            <person name="Yuan T."/>
        </authorList>
    </citation>
    <scope>NUCLEOTIDE SEQUENCE [LARGE SCALE GENOMIC DNA]</scope>
    <source>
        <strain evidence="8 9">W44</strain>
    </source>
</reference>
<dbReference type="Gene3D" id="1.10.10.10">
    <property type="entry name" value="Winged helix-like DNA-binding domain superfamily/Winged helix DNA-binding domain"/>
    <property type="match status" value="1"/>
</dbReference>
<evidence type="ECO:0000256" key="5">
    <source>
        <dbReference type="HAMAP-Rule" id="MF_01114"/>
    </source>
</evidence>
<dbReference type="InterPro" id="IPR036388">
    <property type="entry name" value="WH-like_DNA-bd_sf"/>
</dbReference>
<feature type="domain" description="RecX second three-helical" evidence="7">
    <location>
        <begin position="88"/>
        <end position="127"/>
    </location>
</feature>
<organism evidence="8 9">
    <name type="scientific">Rhizobium wuzhouense</name>
    <dbReference type="NCBI Taxonomy" id="1986026"/>
    <lineage>
        <taxon>Bacteria</taxon>
        <taxon>Pseudomonadati</taxon>
        <taxon>Pseudomonadota</taxon>
        <taxon>Alphaproteobacteria</taxon>
        <taxon>Hyphomicrobiales</taxon>
        <taxon>Rhizobiaceae</taxon>
        <taxon>Rhizobium/Agrobacterium group</taxon>
        <taxon>Rhizobium</taxon>
    </lineage>
</organism>
<dbReference type="InterPro" id="IPR053924">
    <property type="entry name" value="RecX_HTH_2nd"/>
</dbReference>
<comment type="similarity">
    <text evidence="2 5">Belongs to the RecX family.</text>
</comment>
<evidence type="ECO:0000259" key="7">
    <source>
        <dbReference type="Pfam" id="PF02631"/>
    </source>
</evidence>
<proteinExistence type="inferred from homology"/>
<comment type="function">
    <text evidence="5">Modulates RecA activity.</text>
</comment>
<sequence length="197" mass="21739">MSFENVDDGVAKDEGAGGGDAEKPTARMLSWSKNSAAYRLARRMMSERELADAIKRKAKSKFEGITDVQLRALAEHAIAFGRNMKALDDENYAQVRSGSAARSGKSPRAVARKLAEKGIERGIIEMAVGEIDEVRAAVVYARKKGFGPFRRPDVKADDGRWSKEIASFARQGFGFDLAKRILDMDRDEAEDILLRAV</sequence>
<evidence type="ECO:0000256" key="3">
    <source>
        <dbReference type="ARBA" id="ARBA00018111"/>
    </source>
</evidence>
<evidence type="ECO:0000256" key="6">
    <source>
        <dbReference type="SAM" id="MobiDB-lite"/>
    </source>
</evidence>
<comment type="subcellular location">
    <subcellularLocation>
        <location evidence="1 5">Cytoplasm</location>
    </subcellularLocation>
</comment>
<gene>
    <name evidence="5" type="primary">recX</name>
    <name evidence="8" type="ORF">DMY87_17460</name>
</gene>
<dbReference type="Proteomes" id="UP000247536">
    <property type="component" value="Unassembled WGS sequence"/>
</dbReference>
<feature type="region of interest" description="Disordered" evidence="6">
    <location>
        <begin position="1"/>
        <end position="28"/>
    </location>
</feature>
<keyword evidence="9" id="KW-1185">Reference proteome</keyword>